<comment type="caution">
    <text evidence="2">The sequence shown here is derived from an EMBL/GenBank/DDBJ whole genome shotgun (WGS) entry which is preliminary data.</text>
</comment>
<feature type="transmembrane region" description="Helical" evidence="1">
    <location>
        <begin position="12"/>
        <end position="31"/>
    </location>
</feature>
<evidence type="ECO:0000313" key="2">
    <source>
        <dbReference type="EMBL" id="MBD8032615.1"/>
    </source>
</evidence>
<sequence length="198" mass="23192">MLHDYDIQSESNLFLAIAKLLISVLFIYSAACIVPDFVEELREGQALSGEELKIRVIANSSTKADQLVKYEVVETIQAYMQDTSDFSEDIHSVEKIYQEIQKNYPQLKVSYNFGDNLMPPKWYLGQFYPQNKYYSVNFVIGQGRGENWFCAVFPTLCKNNEPTKTERPTFYISEWWKKNKLKNNQQKIREYTQDAVSY</sequence>
<keyword evidence="1" id="KW-0472">Membrane</keyword>
<keyword evidence="1" id="KW-0812">Transmembrane</keyword>
<accession>A0ABR8XKZ7</accession>
<name>A0ABR8XKZ7_9BACL</name>
<gene>
    <name evidence="2" type="ORF">H9632_06005</name>
</gene>
<protein>
    <submittedName>
        <fullName evidence="2">Stage II sporulation protein R</fullName>
    </submittedName>
</protein>
<dbReference type="RefSeq" id="WP_191703215.1">
    <property type="nucleotide sequence ID" value="NZ_JACSPW010000004.1"/>
</dbReference>
<evidence type="ECO:0000313" key="3">
    <source>
        <dbReference type="Proteomes" id="UP000600565"/>
    </source>
</evidence>
<organism evidence="2 3">
    <name type="scientific">Solibacillus merdavium</name>
    <dbReference type="NCBI Taxonomy" id="2762218"/>
    <lineage>
        <taxon>Bacteria</taxon>
        <taxon>Bacillati</taxon>
        <taxon>Bacillota</taxon>
        <taxon>Bacilli</taxon>
        <taxon>Bacillales</taxon>
        <taxon>Caryophanaceae</taxon>
        <taxon>Solibacillus</taxon>
    </lineage>
</organism>
<keyword evidence="1" id="KW-1133">Transmembrane helix</keyword>
<dbReference type="InterPro" id="IPR014202">
    <property type="entry name" value="Spore_II_R"/>
</dbReference>
<dbReference type="EMBL" id="JACSPW010000004">
    <property type="protein sequence ID" value="MBD8032615.1"/>
    <property type="molecule type" value="Genomic_DNA"/>
</dbReference>
<dbReference type="Proteomes" id="UP000600565">
    <property type="component" value="Unassembled WGS sequence"/>
</dbReference>
<evidence type="ECO:0000256" key="1">
    <source>
        <dbReference type="SAM" id="Phobius"/>
    </source>
</evidence>
<dbReference type="Pfam" id="PF09551">
    <property type="entry name" value="Spore_II_R"/>
    <property type="match status" value="1"/>
</dbReference>
<reference evidence="2 3" key="1">
    <citation type="submission" date="2020-08" db="EMBL/GenBank/DDBJ databases">
        <title>A Genomic Blueprint of the Chicken Gut Microbiome.</title>
        <authorList>
            <person name="Gilroy R."/>
            <person name="Ravi A."/>
            <person name="Getino M."/>
            <person name="Pursley I."/>
            <person name="Horton D.L."/>
            <person name="Alikhan N.-F."/>
            <person name="Baker D."/>
            <person name="Gharbi K."/>
            <person name="Hall N."/>
            <person name="Watson M."/>
            <person name="Adriaenssens E.M."/>
            <person name="Foster-Nyarko E."/>
            <person name="Jarju S."/>
            <person name="Secka A."/>
            <person name="Antonio M."/>
            <person name="Oren A."/>
            <person name="Chaudhuri R."/>
            <person name="La Ragione R.M."/>
            <person name="Hildebrand F."/>
            <person name="Pallen M.J."/>
        </authorList>
    </citation>
    <scope>NUCLEOTIDE SEQUENCE [LARGE SCALE GENOMIC DNA]</scope>
    <source>
        <strain evidence="2 3">Sa1YVA6</strain>
    </source>
</reference>
<keyword evidence="3" id="KW-1185">Reference proteome</keyword>
<proteinExistence type="predicted"/>